<proteinExistence type="predicted"/>
<dbReference type="RefSeq" id="WP_171187598.1">
    <property type="nucleotide sequence ID" value="NZ_WTPX01000081.1"/>
</dbReference>
<evidence type="ECO:0000313" key="12">
    <source>
        <dbReference type="Proteomes" id="UP000609651"/>
    </source>
</evidence>
<dbReference type="EMBL" id="WTPX01000081">
    <property type="protein sequence ID" value="NNJ26496.1"/>
    <property type="molecule type" value="Genomic_DNA"/>
</dbReference>
<dbReference type="PANTHER" id="PTHR32507:SF8">
    <property type="entry name" value="CNH1P"/>
    <property type="match status" value="1"/>
</dbReference>
<evidence type="ECO:0000256" key="6">
    <source>
        <dbReference type="ARBA" id="ARBA00022989"/>
    </source>
</evidence>
<feature type="transmembrane region" description="Helical" evidence="9">
    <location>
        <begin position="403"/>
        <end position="422"/>
    </location>
</feature>
<feature type="transmembrane region" description="Helical" evidence="9">
    <location>
        <begin position="38"/>
        <end position="54"/>
    </location>
</feature>
<feature type="transmembrane region" description="Helical" evidence="9">
    <location>
        <begin position="315"/>
        <end position="331"/>
    </location>
</feature>
<keyword evidence="3" id="KW-0050">Antiport</keyword>
<feature type="transmembrane region" description="Helical" evidence="9">
    <location>
        <begin position="60"/>
        <end position="79"/>
    </location>
</feature>
<evidence type="ECO:0000256" key="7">
    <source>
        <dbReference type="ARBA" id="ARBA00023065"/>
    </source>
</evidence>
<feature type="transmembrane region" description="Helical" evidence="9">
    <location>
        <begin position="240"/>
        <end position="269"/>
    </location>
</feature>
<feature type="domain" description="Cation/H+ exchanger transmembrane" evidence="10">
    <location>
        <begin position="16"/>
        <end position="427"/>
    </location>
</feature>
<keyword evidence="12" id="KW-1185">Reference proteome</keyword>
<evidence type="ECO:0000256" key="3">
    <source>
        <dbReference type="ARBA" id="ARBA00022449"/>
    </source>
</evidence>
<dbReference type="PANTHER" id="PTHR32507">
    <property type="entry name" value="NA(+)/H(+) ANTIPORTER 1"/>
    <property type="match status" value="1"/>
</dbReference>
<dbReference type="InterPro" id="IPR038770">
    <property type="entry name" value="Na+/solute_symporter_sf"/>
</dbReference>
<evidence type="ECO:0000313" key="11">
    <source>
        <dbReference type="EMBL" id="NNJ26496.1"/>
    </source>
</evidence>
<feature type="transmembrane region" description="Helical" evidence="9">
    <location>
        <begin position="6"/>
        <end position="26"/>
    </location>
</feature>
<keyword evidence="7" id="KW-0406">Ion transport</keyword>
<keyword evidence="8 9" id="KW-0472">Membrane</keyword>
<keyword evidence="2" id="KW-0813">Transport</keyword>
<keyword evidence="4" id="KW-1003">Cell membrane</keyword>
<evidence type="ECO:0000256" key="5">
    <source>
        <dbReference type="ARBA" id="ARBA00022692"/>
    </source>
</evidence>
<sequence length="455" mass="48649">MLNDHVLWYVVVGLLTASMGTLAPLLKRPWISAPQLHLLAGLAIGPLGLGLISLKWTRDVALLETLSEIAVIVSLYAAGMKMRMPLRDGRWITPTVLASLTMTATVLLVTGAGFLILGLALPAALLLAAVLAPTDPVLADEVQVEDPDDDDRLRRALTGEAGLNDGTAFPLVLLAVGLIGRAIDQDLHPLGEGWWRWIVVDCLWKIGGGLVFGALAGRVFGRVILFIRRRLEPGPGAEELLTLGLIGLTYGLALLIDSYAFLAVFAAAVSLRGLEMNAPVSSTEDVDDDTYEDDAEGAKRLAEEQTRVADTLERVVQLFLAVVIGLLLSPARVGNPWAWLFAASVLCVARPAAVYATTWFCDLSHPQRALTAWFGIRGIGTVYYLSHAFGLGIAEALPDSSTLLADCAIVTIAASVMLHGFTVTPLMGWYSRCCADESTAAAKEDDSQTDRAEIA</sequence>
<dbReference type="Proteomes" id="UP000609651">
    <property type="component" value="Unassembled WGS sequence"/>
</dbReference>
<keyword evidence="6 9" id="KW-1133">Transmembrane helix</keyword>
<organism evidence="11 12">
    <name type="scientific">Alienimonas chondri</name>
    <dbReference type="NCBI Taxonomy" id="2681879"/>
    <lineage>
        <taxon>Bacteria</taxon>
        <taxon>Pseudomonadati</taxon>
        <taxon>Planctomycetota</taxon>
        <taxon>Planctomycetia</taxon>
        <taxon>Planctomycetales</taxon>
        <taxon>Planctomycetaceae</taxon>
        <taxon>Alienimonas</taxon>
    </lineage>
</organism>
<feature type="transmembrane region" description="Helical" evidence="9">
    <location>
        <begin position="338"/>
        <end position="360"/>
    </location>
</feature>
<feature type="transmembrane region" description="Helical" evidence="9">
    <location>
        <begin position="203"/>
        <end position="228"/>
    </location>
</feature>
<reference evidence="11 12" key="1">
    <citation type="journal article" date="2020" name="Syst. Appl. Microbiol.">
        <title>Alienimonas chondri sp. nov., a novel planctomycete isolated from the biofilm of the red alga Chondrus crispus.</title>
        <authorList>
            <person name="Vitorino I."/>
            <person name="Albuquerque L."/>
            <person name="Wiegand S."/>
            <person name="Kallscheuer N."/>
            <person name="da Costa M.S."/>
            <person name="Lobo-da-Cunha A."/>
            <person name="Jogler C."/>
            <person name="Lage O.M."/>
        </authorList>
    </citation>
    <scope>NUCLEOTIDE SEQUENCE [LARGE SCALE GENOMIC DNA]</scope>
    <source>
        <strain evidence="11 12">LzC2</strain>
    </source>
</reference>
<dbReference type="Gene3D" id="1.20.1530.20">
    <property type="match status" value="1"/>
</dbReference>
<evidence type="ECO:0000259" key="10">
    <source>
        <dbReference type="Pfam" id="PF00999"/>
    </source>
</evidence>
<comment type="subcellular location">
    <subcellularLocation>
        <location evidence="1">Cell membrane</location>
        <topology evidence="1">Multi-pass membrane protein</topology>
    </subcellularLocation>
</comment>
<name>A0ABX1VGB5_9PLAN</name>
<evidence type="ECO:0000256" key="9">
    <source>
        <dbReference type="SAM" id="Phobius"/>
    </source>
</evidence>
<gene>
    <name evidence="11" type="primary">nhaP</name>
    <name evidence="11" type="ORF">LzC2_25840</name>
</gene>
<feature type="transmembrane region" description="Helical" evidence="9">
    <location>
        <begin position="372"/>
        <end position="391"/>
    </location>
</feature>
<keyword evidence="5 9" id="KW-0812">Transmembrane</keyword>
<protein>
    <submittedName>
        <fullName evidence="11">K(+)/H(+) antiporter NhaP</fullName>
    </submittedName>
</protein>
<evidence type="ECO:0000256" key="1">
    <source>
        <dbReference type="ARBA" id="ARBA00004651"/>
    </source>
</evidence>
<accession>A0ABX1VGB5</accession>
<evidence type="ECO:0000256" key="2">
    <source>
        <dbReference type="ARBA" id="ARBA00022448"/>
    </source>
</evidence>
<evidence type="ECO:0000256" key="8">
    <source>
        <dbReference type="ARBA" id="ARBA00023136"/>
    </source>
</evidence>
<dbReference type="InterPro" id="IPR006153">
    <property type="entry name" value="Cation/H_exchanger_TM"/>
</dbReference>
<evidence type="ECO:0000256" key="4">
    <source>
        <dbReference type="ARBA" id="ARBA00022475"/>
    </source>
</evidence>
<comment type="caution">
    <text evidence="11">The sequence shown here is derived from an EMBL/GenBank/DDBJ whole genome shotgun (WGS) entry which is preliminary data.</text>
</comment>
<dbReference type="Pfam" id="PF00999">
    <property type="entry name" value="Na_H_Exchanger"/>
    <property type="match status" value="1"/>
</dbReference>